<gene>
    <name evidence="2" type="ORF">ALO_12139</name>
</gene>
<dbReference type="SUPFAM" id="SSF47240">
    <property type="entry name" value="Ferritin-like"/>
    <property type="match status" value="1"/>
</dbReference>
<proteinExistence type="predicted"/>
<comment type="caution">
    <text evidence="2">The sequence shown here is derived from an EMBL/GenBank/DDBJ whole genome shotgun (WGS) entry which is preliminary data.</text>
</comment>
<dbReference type="OrthoDB" id="1684001at2"/>
<dbReference type="Gene3D" id="1.20.1260.10">
    <property type="match status" value="1"/>
</dbReference>
<accession>F7NK16</accession>
<protein>
    <recommendedName>
        <fullName evidence="1">Rubrerythrin diiron-binding domain-containing protein</fullName>
    </recommendedName>
</protein>
<dbReference type="InterPro" id="IPR003251">
    <property type="entry name" value="Rr_diiron-bd_dom"/>
</dbReference>
<sequence length="62" mass="7387">METTDIKTTLRHTLTQKQELVRDYQTFAEQINNPEVSKMFRHFAEAEALHATQIKEHLNQFQ</sequence>
<dbReference type="AlphaFoldDB" id="F7NK16"/>
<dbReference type="GO" id="GO:0046872">
    <property type="term" value="F:metal ion binding"/>
    <property type="evidence" value="ECO:0007669"/>
    <property type="project" value="InterPro"/>
</dbReference>
<reference evidence="2 3" key="1">
    <citation type="journal article" date="2011" name="EMBO J.">
        <title>Structural diversity of bacterial flagellar motors.</title>
        <authorList>
            <person name="Chen S."/>
            <person name="Beeby M."/>
            <person name="Murphy G.E."/>
            <person name="Leadbetter J.R."/>
            <person name="Hendrixson D.R."/>
            <person name="Briegel A."/>
            <person name="Li Z."/>
            <person name="Shi J."/>
            <person name="Tocheva E.I."/>
            <person name="Muller A."/>
            <person name="Dobro M.J."/>
            <person name="Jensen G.J."/>
        </authorList>
    </citation>
    <scope>NUCLEOTIDE SEQUENCE [LARGE SCALE GENOMIC DNA]</scope>
    <source>
        <strain evidence="2 3">DSM 6540</strain>
    </source>
</reference>
<dbReference type="GO" id="GO:0016491">
    <property type="term" value="F:oxidoreductase activity"/>
    <property type="evidence" value="ECO:0007669"/>
    <property type="project" value="InterPro"/>
</dbReference>
<feature type="domain" description="Rubrerythrin diiron-binding" evidence="1">
    <location>
        <begin position="23"/>
        <end position="61"/>
    </location>
</feature>
<organism evidence="2 3">
    <name type="scientific">Acetonema longum DSM 6540</name>
    <dbReference type="NCBI Taxonomy" id="1009370"/>
    <lineage>
        <taxon>Bacteria</taxon>
        <taxon>Bacillati</taxon>
        <taxon>Bacillota</taxon>
        <taxon>Negativicutes</taxon>
        <taxon>Acetonemataceae</taxon>
        <taxon>Acetonema</taxon>
    </lineage>
</organism>
<evidence type="ECO:0000259" key="1">
    <source>
        <dbReference type="Pfam" id="PF02915"/>
    </source>
</evidence>
<evidence type="ECO:0000313" key="2">
    <source>
        <dbReference type="EMBL" id="EGO63663.1"/>
    </source>
</evidence>
<keyword evidence="3" id="KW-1185">Reference proteome</keyword>
<dbReference type="Pfam" id="PF02915">
    <property type="entry name" value="Rubrerythrin"/>
    <property type="match status" value="1"/>
</dbReference>
<dbReference type="EMBL" id="AFGF01000102">
    <property type="protein sequence ID" value="EGO63663.1"/>
    <property type="molecule type" value="Genomic_DNA"/>
</dbReference>
<dbReference type="InterPro" id="IPR012347">
    <property type="entry name" value="Ferritin-like"/>
</dbReference>
<evidence type="ECO:0000313" key="3">
    <source>
        <dbReference type="Proteomes" id="UP000003240"/>
    </source>
</evidence>
<name>F7NK16_9FIRM</name>
<dbReference type="eggNOG" id="ENOG50335BH">
    <property type="taxonomic scope" value="Bacteria"/>
</dbReference>
<dbReference type="Proteomes" id="UP000003240">
    <property type="component" value="Unassembled WGS sequence"/>
</dbReference>
<dbReference type="InterPro" id="IPR009078">
    <property type="entry name" value="Ferritin-like_SF"/>
</dbReference>